<comment type="caution">
    <text evidence="1">The sequence shown here is derived from an EMBL/GenBank/DDBJ whole genome shotgun (WGS) entry which is preliminary data.</text>
</comment>
<name>A0ABQ3V575_9CHLR</name>
<proteinExistence type="predicted"/>
<keyword evidence="2" id="KW-1185">Reference proteome</keyword>
<dbReference type="Proteomes" id="UP000654345">
    <property type="component" value="Unassembled WGS sequence"/>
</dbReference>
<evidence type="ECO:0000313" key="1">
    <source>
        <dbReference type="EMBL" id="GHO60039.1"/>
    </source>
</evidence>
<protein>
    <submittedName>
        <fullName evidence="1">Uncharacterized protein</fullName>
    </submittedName>
</protein>
<sequence>MNRSPCNQEPQTRNCKKPKLWHLMLCAYWRQPVEQVADGEELFVGIPFRIFQRLIDLATHGFEQFLDTC</sequence>
<accession>A0ABQ3V575</accession>
<reference evidence="1 2" key="1">
    <citation type="journal article" date="2021" name="Int. J. Syst. Evol. Microbiol.">
        <title>Reticulibacter mediterranei gen. nov., sp. nov., within the new family Reticulibacteraceae fam. nov., and Ktedonospora formicarum gen. nov., sp. nov., Ktedonobacter robiniae sp. nov., Dictyobacter formicarum sp. nov. and Dictyobacter arantiisoli sp. nov., belonging to the class Ktedonobacteria.</title>
        <authorList>
            <person name="Yabe S."/>
            <person name="Zheng Y."/>
            <person name="Wang C.M."/>
            <person name="Sakai Y."/>
            <person name="Abe K."/>
            <person name="Yokota A."/>
            <person name="Donadio S."/>
            <person name="Cavaletti L."/>
            <person name="Monciardini P."/>
        </authorList>
    </citation>
    <scope>NUCLEOTIDE SEQUENCE [LARGE SCALE GENOMIC DNA]</scope>
    <source>
        <strain evidence="1 2">SOSP1-30</strain>
    </source>
</reference>
<gene>
    <name evidence="1" type="ORF">KSB_85140</name>
</gene>
<evidence type="ECO:0000313" key="2">
    <source>
        <dbReference type="Proteomes" id="UP000654345"/>
    </source>
</evidence>
<organism evidence="1 2">
    <name type="scientific">Ktedonobacter robiniae</name>
    <dbReference type="NCBI Taxonomy" id="2778365"/>
    <lineage>
        <taxon>Bacteria</taxon>
        <taxon>Bacillati</taxon>
        <taxon>Chloroflexota</taxon>
        <taxon>Ktedonobacteria</taxon>
        <taxon>Ktedonobacterales</taxon>
        <taxon>Ktedonobacteraceae</taxon>
        <taxon>Ktedonobacter</taxon>
    </lineage>
</organism>
<dbReference type="RefSeq" id="WP_201376225.1">
    <property type="nucleotide sequence ID" value="NZ_BNJG01000004.1"/>
</dbReference>
<dbReference type="EMBL" id="BNJG01000004">
    <property type="protein sequence ID" value="GHO60039.1"/>
    <property type="molecule type" value="Genomic_DNA"/>
</dbReference>